<accession>A0A381QCW8</accession>
<gene>
    <name evidence="1" type="ORF">METZ01_LOCUS28771</name>
</gene>
<name>A0A381QCW8_9ZZZZ</name>
<proteinExistence type="predicted"/>
<sequence>MVIGQSLPFGVGDVVRLAATSDESRQHLVDQTGTVVAVQPGNRFVMAAVKFEDDERRWTMVYDVDELELIERYGHGVRFSGRRLSS</sequence>
<dbReference type="AlphaFoldDB" id="A0A381QCW8"/>
<dbReference type="EMBL" id="UINC01001261">
    <property type="protein sequence ID" value="SUZ75917.1"/>
    <property type="molecule type" value="Genomic_DNA"/>
</dbReference>
<reference evidence="1" key="1">
    <citation type="submission" date="2018-05" db="EMBL/GenBank/DDBJ databases">
        <authorList>
            <person name="Lanie J.A."/>
            <person name="Ng W.-L."/>
            <person name="Kazmierczak K.M."/>
            <person name="Andrzejewski T.M."/>
            <person name="Davidsen T.M."/>
            <person name="Wayne K.J."/>
            <person name="Tettelin H."/>
            <person name="Glass J.I."/>
            <person name="Rusch D."/>
            <person name="Podicherti R."/>
            <person name="Tsui H.-C.T."/>
            <person name="Winkler M.E."/>
        </authorList>
    </citation>
    <scope>NUCLEOTIDE SEQUENCE</scope>
</reference>
<organism evidence="1">
    <name type="scientific">marine metagenome</name>
    <dbReference type="NCBI Taxonomy" id="408172"/>
    <lineage>
        <taxon>unclassified sequences</taxon>
        <taxon>metagenomes</taxon>
        <taxon>ecological metagenomes</taxon>
    </lineage>
</organism>
<protein>
    <submittedName>
        <fullName evidence="1">Uncharacterized protein</fullName>
    </submittedName>
</protein>
<evidence type="ECO:0000313" key="1">
    <source>
        <dbReference type="EMBL" id="SUZ75917.1"/>
    </source>
</evidence>